<dbReference type="NCBIfam" id="TIGR00231">
    <property type="entry name" value="small_GTP"/>
    <property type="match status" value="1"/>
</dbReference>
<dbReference type="GO" id="GO:0005525">
    <property type="term" value="F:GTP binding"/>
    <property type="evidence" value="ECO:0007669"/>
    <property type="project" value="UniProtKB-KW"/>
</dbReference>
<keyword evidence="5 12" id="KW-0805">Transcription regulation</keyword>
<keyword evidence="8 12" id="KW-0539">Nucleus</keyword>
<dbReference type="SUPFAM" id="SSF140718">
    <property type="entry name" value="Mediator hinge subcomplex-like"/>
    <property type="match status" value="1"/>
</dbReference>
<feature type="binding site" evidence="10">
    <location>
        <position position="333"/>
    </location>
    <ligand>
        <name>GTP</name>
        <dbReference type="ChEBI" id="CHEBI:37565"/>
    </ligand>
</feature>
<dbReference type="CDD" id="cd04153">
    <property type="entry name" value="Arl5_Arl8"/>
    <property type="match status" value="1"/>
</dbReference>
<protein>
    <recommendedName>
        <fullName evidence="12">Mediator of RNA polymerase II transcription subunit 7</fullName>
    </recommendedName>
</protein>
<feature type="binding site" evidence="11">
    <location>
        <position position="294"/>
    </location>
    <ligand>
        <name>Mg(2+)</name>
        <dbReference type="ChEBI" id="CHEBI:18420"/>
    </ligand>
</feature>
<keyword evidence="7 12" id="KW-0804">Transcription</keyword>
<proteinExistence type="inferred from homology"/>
<dbReference type="OrthoDB" id="10253553at2759"/>
<evidence type="ECO:0000256" key="7">
    <source>
        <dbReference type="ARBA" id="ARBA00023163"/>
    </source>
</evidence>
<evidence type="ECO:0000256" key="1">
    <source>
        <dbReference type="ARBA" id="ARBA00004123"/>
    </source>
</evidence>
<keyword evidence="6 10" id="KW-0342">GTP-binding</keyword>
<keyword evidence="9" id="KW-0449">Lipoprotein</keyword>
<comment type="subunit">
    <text evidence="12">Component of the Mediator complex.</text>
</comment>
<dbReference type="InterPro" id="IPR009244">
    <property type="entry name" value="Mediatior_Med7"/>
</dbReference>
<feature type="binding site" evidence="10">
    <location>
        <begin position="389"/>
        <end position="392"/>
    </location>
    <ligand>
        <name>GTP</name>
        <dbReference type="ChEBI" id="CHEBI:37565"/>
    </ligand>
</feature>
<dbReference type="InterPro" id="IPR044888">
    <property type="entry name" value="Mediatior_Med7_sf"/>
</dbReference>
<dbReference type="Pfam" id="PF05983">
    <property type="entry name" value="Med7"/>
    <property type="match status" value="1"/>
</dbReference>
<organism evidence="13 14">
    <name type="scientific">Trichinella zimbabwensis</name>
    <dbReference type="NCBI Taxonomy" id="268475"/>
    <lineage>
        <taxon>Eukaryota</taxon>
        <taxon>Metazoa</taxon>
        <taxon>Ecdysozoa</taxon>
        <taxon>Nematoda</taxon>
        <taxon>Enoplea</taxon>
        <taxon>Dorylaimia</taxon>
        <taxon>Trichinellida</taxon>
        <taxon>Trichinellidae</taxon>
        <taxon>Trichinella</taxon>
    </lineage>
</organism>
<dbReference type="GO" id="GO:0003924">
    <property type="term" value="F:GTPase activity"/>
    <property type="evidence" value="ECO:0007669"/>
    <property type="project" value="InterPro"/>
</dbReference>
<sequence length="478" mass="56037">MNDRNNLVSSFPAPPIHYISQCTDSNIKDNLILPPPPPIQGAYTMFGVQYNTEDMIIQPLENQGIRRLYPNTPNFDRKVELKKLNHSIIANFLDLLEILIRCPSSPERERKIEDLSLLFINFHHLVNEFRPHQACQSLMLMLERQYKERMCYVNHFRDHFQAVEENLSNCLDNFPDQLEIKFLNDPTLKKIWIDCMQKSHTKRSESEKSNQIVEMKIDPEDIALCHLADKIVYGNYYSMNEFKIIKLFHLCCQLVRFSVEPRPMGLLVTKLWRWLFNNQEHKVIIVGLDNAGKTTILYHFLMDEVVHTSPTIGSNVEEVVWKNIHFLMWDIGGQDSLRASWNTYYTNTEFVILVIDSADRERLSTIKEEFYRMLAHEELRKSAVLIFANKQDIKKSMTSAEISHELNLTSIKDQRWQIQACCALTGEDFCLFYITVAPMRLCALKHSTSCVHCAGLQLFFVYFNATNKYLFSYIFRLH</sequence>
<evidence type="ECO:0000256" key="4">
    <source>
        <dbReference type="ARBA" id="ARBA00022741"/>
    </source>
</evidence>
<reference evidence="13 14" key="1">
    <citation type="submission" date="2015-01" db="EMBL/GenBank/DDBJ databases">
        <title>Evolution of Trichinella species and genotypes.</title>
        <authorList>
            <person name="Korhonen P.K."/>
            <person name="Edoardo P."/>
            <person name="Giuseppe L.R."/>
            <person name="Gasser R.B."/>
        </authorList>
    </citation>
    <scope>NUCLEOTIDE SEQUENCE [LARGE SCALE GENOMIC DNA]</scope>
    <source>
        <strain evidence="13">ISS1029</strain>
    </source>
</reference>
<dbReference type="InterPro" id="IPR005225">
    <property type="entry name" value="Small_GTP-bd"/>
</dbReference>
<dbReference type="PANTHER" id="PTHR11711">
    <property type="entry name" value="ADP RIBOSYLATION FACTOR-RELATED"/>
    <property type="match status" value="1"/>
</dbReference>
<evidence type="ECO:0000256" key="6">
    <source>
        <dbReference type="ARBA" id="ARBA00023134"/>
    </source>
</evidence>
<dbReference type="PRINTS" id="PR00328">
    <property type="entry name" value="SAR1GTPBP"/>
</dbReference>
<comment type="similarity">
    <text evidence="2 12">Belongs to the Mediator complex subunit 7 family.</text>
</comment>
<dbReference type="SMART" id="SM00177">
    <property type="entry name" value="ARF"/>
    <property type="match status" value="1"/>
</dbReference>
<evidence type="ECO:0000256" key="12">
    <source>
        <dbReference type="RuleBase" id="RU364060"/>
    </source>
</evidence>
<comment type="caution">
    <text evidence="13">The sequence shown here is derived from an EMBL/GenBank/DDBJ whole genome shotgun (WGS) entry which is preliminary data.</text>
</comment>
<dbReference type="Pfam" id="PF00025">
    <property type="entry name" value="Arf"/>
    <property type="match status" value="1"/>
</dbReference>
<keyword evidence="12" id="KW-0010">Activator</keyword>
<dbReference type="STRING" id="268475.A0A0V1I8M6"/>
<feature type="binding site" evidence="10">
    <location>
        <begin position="287"/>
        <end position="294"/>
    </location>
    <ligand>
        <name>GTP</name>
        <dbReference type="ChEBI" id="CHEBI:37565"/>
    </ligand>
</feature>
<dbReference type="InterPro" id="IPR006689">
    <property type="entry name" value="Small_GTPase_ARF/SAR"/>
</dbReference>
<keyword evidence="11" id="KW-0460">Magnesium</keyword>
<evidence type="ECO:0000256" key="5">
    <source>
        <dbReference type="ARBA" id="ARBA00023015"/>
    </source>
</evidence>
<dbReference type="EMBL" id="JYDP01000002">
    <property type="protein sequence ID" value="KRZ18788.1"/>
    <property type="molecule type" value="Genomic_DNA"/>
</dbReference>
<evidence type="ECO:0000313" key="14">
    <source>
        <dbReference type="Proteomes" id="UP000055024"/>
    </source>
</evidence>
<dbReference type="GO" id="GO:1903292">
    <property type="term" value="P:protein localization to Golgi membrane"/>
    <property type="evidence" value="ECO:0007669"/>
    <property type="project" value="UniProtKB-ARBA"/>
</dbReference>
<dbReference type="SMART" id="SM00178">
    <property type="entry name" value="SAR"/>
    <property type="match status" value="1"/>
</dbReference>
<dbReference type="Gene3D" id="3.40.50.300">
    <property type="entry name" value="P-loop containing nucleotide triphosphate hydrolases"/>
    <property type="match status" value="1"/>
</dbReference>
<evidence type="ECO:0000256" key="2">
    <source>
        <dbReference type="ARBA" id="ARBA00009994"/>
    </source>
</evidence>
<dbReference type="GO" id="GO:0003712">
    <property type="term" value="F:transcription coregulator activity"/>
    <property type="evidence" value="ECO:0007669"/>
    <property type="project" value="InterPro"/>
</dbReference>
<dbReference type="AlphaFoldDB" id="A0A0V1I8M6"/>
<dbReference type="Proteomes" id="UP000055024">
    <property type="component" value="Unassembled WGS sequence"/>
</dbReference>
<evidence type="ECO:0000256" key="11">
    <source>
        <dbReference type="PIRSR" id="PIRSR606689-2"/>
    </source>
</evidence>
<dbReference type="InterPro" id="IPR037212">
    <property type="entry name" value="Med7/Med21-like"/>
</dbReference>
<dbReference type="InterPro" id="IPR024156">
    <property type="entry name" value="Small_GTPase_ARF"/>
</dbReference>
<dbReference type="GO" id="GO:0046872">
    <property type="term" value="F:metal ion binding"/>
    <property type="evidence" value="ECO:0007669"/>
    <property type="project" value="UniProtKB-KW"/>
</dbReference>
<comment type="subcellular location">
    <subcellularLocation>
        <location evidence="1 12">Nucleus</location>
    </subcellularLocation>
</comment>
<dbReference type="GO" id="GO:0016592">
    <property type="term" value="C:mediator complex"/>
    <property type="evidence" value="ECO:0007669"/>
    <property type="project" value="InterPro"/>
</dbReference>
<dbReference type="Gene3D" id="6.10.140.200">
    <property type="match status" value="1"/>
</dbReference>
<dbReference type="SUPFAM" id="SSF52540">
    <property type="entry name" value="P-loop containing nucleoside triphosphate hydrolases"/>
    <property type="match status" value="1"/>
</dbReference>
<dbReference type="InterPro" id="IPR027417">
    <property type="entry name" value="P-loop_NTPase"/>
</dbReference>
<evidence type="ECO:0000256" key="10">
    <source>
        <dbReference type="PIRSR" id="PIRSR606689-1"/>
    </source>
</evidence>
<dbReference type="GO" id="GO:0006357">
    <property type="term" value="P:regulation of transcription by RNA polymerase II"/>
    <property type="evidence" value="ECO:0007669"/>
    <property type="project" value="InterPro"/>
</dbReference>
<accession>A0A0V1I8M6</accession>
<evidence type="ECO:0000313" key="13">
    <source>
        <dbReference type="EMBL" id="KRZ18788.1"/>
    </source>
</evidence>
<keyword evidence="11" id="KW-0479">Metal-binding</keyword>
<evidence type="ECO:0000256" key="3">
    <source>
        <dbReference type="ARBA" id="ARBA00022707"/>
    </source>
</evidence>
<comment type="function">
    <text evidence="12">Component of the Mediator complex, a coactivator involved in the regulated transcription of nearly all RNA polymerase II-dependent genes. Mediator functions as a bridge to convey information from gene-specific regulatory proteins to the basal RNA polymerase II transcription machinery.</text>
</comment>
<gene>
    <name evidence="13" type="primary">Arl5b</name>
    <name evidence="13" type="ORF">T11_13312</name>
</gene>
<dbReference type="FunFam" id="3.40.50.300:FF:000294">
    <property type="entry name" value="ADP-ribosylation factor-like protein 5A"/>
    <property type="match status" value="1"/>
</dbReference>
<keyword evidence="14" id="KW-1185">Reference proteome</keyword>
<evidence type="ECO:0000256" key="9">
    <source>
        <dbReference type="ARBA" id="ARBA00023288"/>
    </source>
</evidence>
<keyword evidence="4 10" id="KW-0547">Nucleotide-binding</keyword>
<evidence type="ECO:0000256" key="8">
    <source>
        <dbReference type="ARBA" id="ARBA00023242"/>
    </source>
</evidence>
<feature type="binding site" evidence="11">
    <location>
        <position position="311"/>
    </location>
    <ligand>
        <name>Mg(2+)</name>
        <dbReference type="ChEBI" id="CHEBI:18420"/>
    </ligand>
</feature>
<dbReference type="PROSITE" id="PS51417">
    <property type="entry name" value="ARF"/>
    <property type="match status" value="1"/>
</dbReference>
<name>A0A0V1I8M6_9BILA</name>
<keyword evidence="3" id="KW-0519">Myristate</keyword>